<name>A0A1V6CA69_UNCT6</name>
<evidence type="ECO:0000256" key="7">
    <source>
        <dbReference type="HAMAP-Rule" id="MF_01208"/>
    </source>
</evidence>
<comment type="catalytic activity">
    <reaction evidence="7">
        <text>orotidine 5'-phosphate + diphosphate = orotate + 5-phospho-alpha-D-ribose 1-diphosphate</text>
        <dbReference type="Rhea" id="RHEA:10380"/>
        <dbReference type="ChEBI" id="CHEBI:30839"/>
        <dbReference type="ChEBI" id="CHEBI:33019"/>
        <dbReference type="ChEBI" id="CHEBI:57538"/>
        <dbReference type="ChEBI" id="CHEBI:58017"/>
        <dbReference type="EC" id="2.4.2.10"/>
    </reaction>
</comment>
<evidence type="ECO:0000259" key="8">
    <source>
        <dbReference type="Pfam" id="PF00156"/>
    </source>
</evidence>
<feature type="binding site" description="in other chain" evidence="7">
    <location>
        <begin position="114"/>
        <end position="122"/>
    </location>
    <ligand>
        <name>5-phospho-alpha-D-ribose 1-diphosphate</name>
        <dbReference type="ChEBI" id="CHEBI:58017"/>
        <note>ligand shared between dimeric partners</note>
    </ligand>
</feature>
<evidence type="ECO:0000256" key="1">
    <source>
        <dbReference type="ARBA" id="ARBA00004889"/>
    </source>
</evidence>
<evidence type="ECO:0000313" key="9">
    <source>
        <dbReference type="EMBL" id="OQB73770.1"/>
    </source>
</evidence>
<comment type="similarity">
    <text evidence="7">Belongs to the purine/pyrimidine phosphoribosyltransferase family. PyrE subfamily.</text>
</comment>
<gene>
    <name evidence="7 9" type="primary">pyrE</name>
    <name evidence="9" type="ORF">BWX89_00817</name>
</gene>
<comment type="cofactor">
    <cofactor evidence="7">
        <name>Mg(2+)</name>
        <dbReference type="ChEBI" id="CHEBI:18420"/>
    </cofactor>
</comment>
<dbReference type="GO" id="GO:0004588">
    <property type="term" value="F:orotate phosphoribosyltransferase activity"/>
    <property type="evidence" value="ECO:0007669"/>
    <property type="project" value="UniProtKB-UniRule"/>
</dbReference>
<keyword evidence="6 7" id="KW-0665">Pyrimidine biosynthesis</keyword>
<evidence type="ECO:0000256" key="4">
    <source>
        <dbReference type="ARBA" id="ARBA00022679"/>
    </source>
</evidence>
<dbReference type="Gene3D" id="3.40.50.2020">
    <property type="match status" value="1"/>
</dbReference>
<proteinExistence type="inferred from homology"/>
<organism evidence="9">
    <name type="scientific">candidate division TA06 bacterium ADurb.Bin131</name>
    <dbReference type="NCBI Taxonomy" id="1852827"/>
    <lineage>
        <taxon>Bacteria</taxon>
        <taxon>Bacteria division TA06</taxon>
    </lineage>
</organism>
<feature type="binding site" evidence="7">
    <location>
        <position position="146"/>
    </location>
    <ligand>
        <name>orotate</name>
        <dbReference type="ChEBI" id="CHEBI:30839"/>
    </ligand>
</feature>
<dbReference type="PANTHER" id="PTHR19278:SF9">
    <property type="entry name" value="URIDINE 5'-MONOPHOSPHATE SYNTHASE"/>
    <property type="match status" value="1"/>
</dbReference>
<dbReference type="AlphaFoldDB" id="A0A1V6CA69"/>
<dbReference type="Pfam" id="PF00156">
    <property type="entry name" value="Pribosyltran"/>
    <property type="match status" value="1"/>
</dbReference>
<feature type="domain" description="Phosphoribosyltransferase" evidence="8">
    <location>
        <begin position="49"/>
        <end position="157"/>
    </location>
</feature>
<dbReference type="GO" id="GO:0044205">
    <property type="term" value="P:'de novo' UMP biosynthetic process"/>
    <property type="evidence" value="ECO:0007669"/>
    <property type="project" value="UniProtKB-UniRule"/>
</dbReference>
<comment type="pathway">
    <text evidence="1 7">Pyrimidine metabolism; UMP biosynthesis via de novo pathway; UMP from orotate: step 1/2.</text>
</comment>
<dbReference type="EC" id="2.4.2.10" evidence="2 7"/>
<accession>A0A1V6CA69</accession>
<evidence type="ECO:0000256" key="5">
    <source>
        <dbReference type="ARBA" id="ARBA00022842"/>
    </source>
</evidence>
<dbReference type="InterPro" id="IPR000836">
    <property type="entry name" value="PRTase_dom"/>
</dbReference>
<keyword evidence="3 7" id="KW-0328">Glycosyltransferase</keyword>
<dbReference type="GO" id="GO:0019856">
    <property type="term" value="P:pyrimidine nucleobase biosynthetic process"/>
    <property type="evidence" value="ECO:0007669"/>
    <property type="project" value="InterPro"/>
</dbReference>
<dbReference type="UniPathway" id="UPA00070">
    <property type="reaction ID" value="UER00119"/>
</dbReference>
<comment type="subunit">
    <text evidence="7">Homodimer.</text>
</comment>
<keyword evidence="4 7" id="KW-0808">Transferase</keyword>
<reference evidence="9" key="1">
    <citation type="submission" date="2017-02" db="EMBL/GenBank/DDBJ databases">
        <title>Delving into the versatile metabolic prowess of the omnipresent phylum Bacteroidetes.</title>
        <authorList>
            <person name="Nobu M.K."/>
            <person name="Mei R."/>
            <person name="Narihiro T."/>
            <person name="Kuroda K."/>
            <person name="Liu W.-T."/>
        </authorList>
    </citation>
    <scope>NUCLEOTIDE SEQUENCE</scope>
    <source>
        <strain evidence="9">ADurb.Bin131</strain>
    </source>
</reference>
<feature type="binding site" evidence="7">
    <location>
        <position position="118"/>
    </location>
    <ligand>
        <name>orotate</name>
        <dbReference type="ChEBI" id="CHEBI:30839"/>
    </ligand>
</feature>
<dbReference type="InterPro" id="IPR006273">
    <property type="entry name" value="Orotate_PRibTrfase_bac"/>
</dbReference>
<dbReference type="EMBL" id="MWDQ01000066">
    <property type="protein sequence ID" value="OQB73770.1"/>
    <property type="molecule type" value="Genomic_DNA"/>
</dbReference>
<dbReference type="SUPFAM" id="SSF53271">
    <property type="entry name" value="PRTase-like"/>
    <property type="match status" value="1"/>
</dbReference>
<dbReference type="CDD" id="cd06223">
    <property type="entry name" value="PRTases_typeI"/>
    <property type="match status" value="1"/>
</dbReference>
<evidence type="ECO:0000256" key="3">
    <source>
        <dbReference type="ARBA" id="ARBA00022676"/>
    </source>
</evidence>
<comment type="caution">
    <text evidence="7">Lacks conserved residue(s) required for the propagation of feature annotation.</text>
</comment>
<protein>
    <recommendedName>
        <fullName evidence="2 7">Orotate phosphoribosyltransferase</fullName>
        <shortName evidence="7">OPRT</shortName>
        <shortName evidence="7">OPRTase</shortName>
        <ecNumber evidence="2 7">2.4.2.10</ecNumber>
    </recommendedName>
</protein>
<keyword evidence="5 7" id="KW-0460">Magnesium</keyword>
<dbReference type="InterPro" id="IPR029057">
    <property type="entry name" value="PRTase-like"/>
</dbReference>
<comment type="function">
    <text evidence="7">Catalyzes the transfer of a ribosyl phosphate group from 5-phosphoribose 1-diphosphate to orotate, leading to the formation of orotidine monophosphate (OMP).</text>
</comment>
<evidence type="ECO:0000256" key="6">
    <source>
        <dbReference type="ARBA" id="ARBA00022975"/>
    </source>
</evidence>
<evidence type="ECO:0000256" key="2">
    <source>
        <dbReference type="ARBA" id="ARBA00011971"/>
    </source>
</evidence>
<dbReference type="InterPro" id="IPR023031">
    <property type="entry name" value="OPRT"/>
</dbReference>
<dbReference type="NCBIfam" id="TIGR01367">
    <property type="entry name" value="pyrE_Therm"/>
    <property type="match status" value="1"/>
</dbReference>
<dbReference type="Proteomes" id="UP000485562">
    <property type="component" value="Unassembled WGS sequence"/>
</dbReference>
<sequence length="186" mass="20616">MTDNEILRIFKETGAIIEGHFLLSSGLHSNRYFQMARVLQFPPLAQVLSAELAKKYINTSINTVIGPALGGIVLSYVLAEQLGARAIFSEREKGVMTIRRGFNIEEGENILICEDVITTGGSVSEVIDIVSSYKANIIGVCCLVQRGIHNIKFPVHYLVKMDIKNYEQSLCPMCMEKIPLVKPGSR</sequence>
<dbReference type="HAMAP" id="MF_01208">
    <property type="entry name" value="PyrE"/>
    <property type="match status" value="1"/>
</dbReference>
<dbReference type="GO" id="GO:0000287">
    <property type="term" value="F:magnesium ion binding"/>
    <property type="evidence" value="ECO:0007669"/>
    <property type="project" value="UniProtKB-UniRule"/>
</dbReference>
<comment type="caution">
    <text evidence="9">The sequence shown here is derived from an EMBL/GenBank/DDBJ whole genome shotgun (WGS) entry which is preliminary data.</text>
</comment>
<dbReference type="PANTHER" id="PTHR19278">
    <property type="entry name" value="OROTATE PHOSPHORIBOSYLTRANSFERASE"/>
    <property type="match status" value="1"/>
</dbReference>